<sequence length="262" mass="29234">MSSASAFASAFSLLSMKVDVIGKLKGPTNYYRWSLMMKQYFIAACTCDGTETKPVISGTVTAADLEAWENTNNYARFYIITTLSDELLHFAEKMDITTAALWKKLKDNYTTTTTMSAFVKFRAYFSHTITNSNNFAAQLDEYARLWQKVDASGAWRTPELLQIFGLLMALSDLFNNIVEPILADTKFADLKLDDIHNHLLNEVKCCTTSVATFHALNMKASSSAKPKSGRAGEKGKCNFCGYKGHYEQEFSSSHPQSLAIEP</sequence>
<dbReference type="InParanoid" id="K5WKB4"/>
<keyword evidence="2" id="KW-1185">Reference proteome</keyword>
<dbReference type="RefSeq" id="XP_007392370.1">
    <property type="nucleotide sequence ID" value="XM_007392308.1"/>
</dbReference>
<dbReference type="OrthoDB" id="1937545at2759"/>
<reference evidence="1 2" key="1">
    <citation type="journal article" date="2012" name="BMC Genomics">
        <title>Comparative genomics of the white-rot fungi, Phanerochaete carnosa and P. chrysosporium, to elucidate the genetic basis of the distinct wood types they colonize.</title>
        <authorList>
            <person name="Suzuki H."/>
            <person name="MacDonald J."/>
            <person name="Syed K."/>
            <person name="Salamov A."/>
            <person name="Hori C."/>
            <person name="Aerts A."/>
            <person name="Henrissat B."/>
            <person name="Wiebenga A."/>
            <person name="vanKuyk P.A."/>
            <person name="Barry K."/>
            <person name="Lindquist E."/>
            <person name="LaButti K."/>
            <person name="Lapidus A."/>
            <person name="Lucas S."/>
            <person name="Coutinho P."/>
            <person name="Gong Y."/>
            <person name="Samejima M."/>
            <person name="Mahadevan R."/>
            <person name="Abou-Zaid M."/>
            <person name="de Vries R.P."/>
            <person name="Igarashi K."/>
            <person name="Yadav J.S."/>
            <person name="Grigoriev I.V."/>
            <person name="Master E.R."/>
        </authorList>
    </citation>
    <scope>NUCLEOTIDE SEQUENCE [LARGE SCALE GENOMIC DNA]</scope>
    <source>
        <strain evidence="1 2">HHB-10118-sp</strain>
    </source>
</reference>
<dbReference type="HOGENOM" id="CLU_1062110_0_0_1"/>
<proteinExistence type="predicted"/>
<dbReference type="EMBL" id="JH930469">
    <property type="protein sequence ID" value="EKM59815.1"/>
    <property type="molecule type" value="Genomic_DNA"/>
</dbReference>
<evidence type="ECO:0008006" key="3">
    <source>
        <dbReference type="Google" id="ProtNLM"/>
    </source>
</evidence>
<dbReference type="KEGG" id="pco:PHACADRAFT_192191"/>
<dbReference type="Pfam" id="PF14223">
    <property type="entry name" value="Retrotran_gag_2"/>
    <property type="match status" value="1"/>
</dbReference>
<dbReference type="Proteomes" id="UP000008370">
    <property type="component" value="Unassembled WGS sequence"/>
</dbReference>
<dbReference type="GeneID" id="18910807"/>
<organism evidence="1 2">
    <name type="scientific">Phanerochaete carnosa (strain HHB-10118-sp)</name>
    <name type="common">White-rot fungus</name>
    <name type="synonym">Peniophora carnosa</name>
    <dbReference type="NCBI Taxonomy" id="650164"/>
    <lineage>
        <taxon>Eukaryota</taxon>
        <taxon>Fungi</taxon>
        <taxon>Dikarya</taxon>
        <taxon>Basidiomycota</taxon>
        <taxon>Agaricomycotina</taxon>
        <taxon>Agaricomycetes</taxon>
        <taxon>Polyporales</taxon>
        <taxon>Phanerochaetaceae</taxon>
        <taxon>Phanerochaete</taxon>
    </lineage>
</organism>
<dbReference type="AlphaFoldDB" id="K5WKB4"/>
<gene>
    <name evidence="1" type="ORF">PHACADRAFT_192191</name>
</gene>
<accession>K5WKB4</accession>
<evidence type="ECO:0000313" key="1">
    <source>
        <dbReference type="EMBL" id="EKM59815.1"/>
    </source>
</evidence>
<name>K5WKB4_PHACS</name>
<protein>
    <recommendedName>
        <fullName evidence="3">Retrotransposon Copia-like N-terminal domain-containing protein</fullName>
    </recommendedName>
</protein>
<evidence type="ECO:0000313" key="2">
    <source>
        <dbReference type="Proteomes" id="UP000008370"/>
    </source>
</evidence>